<proteinExistence type="predicted"/>
<dbReference type="EMBL" id="FOIT01000006">
    <property type="protein sequence ID" value="SEW14045.1"/>
    <property type="molecule type" value="Genomic_DNA"/>
</dbReference>
<dbReference type="SUPFAM" id="SSF158745">
    <property type="entry name" value="LanC-like"/>
    <property type="match status" value="2"/>
</dbReference>
<evidence type="ECO:0000313" key="3">
    <source>
        <dbReference type="Proteomes" id="UP000243605"/>
    </source>
</evidence>
<keyword evidence="2" id="KW-0808">Transferase</keyword>
<gene>
    <name evidence="2" type="ORF">SAMN05192557_1779</name>
</gene>
<name>A0A662Z4V5_9STAP</name>
<protein>
    <submittedName>
        <fullName evidence="2">Serine/threonine protein kinase</fullName>
    </submittedName>
</protein>
<accession>A0A662Z4V5</accession>
<dbReference type="InterPro" id="IPR057929">
    <property type="entry name" value="RamC_N"/>
</dbReference>
<dbReference type="GO" id="GO:0005524">
    <property type="term" value="F:ATP binding"/>
    <property type="evidence" value="ECO:0007669"/>
    <property type="project" value="InterPro"/>
</dbReference>
<dbReference type="InterPro" id="IPR000719">
    <property type="entry name" value="Prot_kinase_dom"/>
</dbReference>
<evidence type="ECO:0000259" key="1">
    <source>
        <dbReference type="PROSITE" id="PS50011"/>
    </source>
</evidence>
<feature type="domain" description="Protein kinase" evidence="1">
    <location>
        <begin position="226"/>
        <end position="523"/>
    </location>
</feature>
<organism evidence="2 3">
    <name type="scientific">Aliicoccus persicus</name>
    <dbReference type="NCBI Taxonomy" id="930138"/>
    <lineage>
        <taxon>Bacteria</taxon>
        <taxon>Bacillati</taxon>
        <taxon>Bacillota</taxon>
        <taxon>Bacilli</taxon>
        <taxon>Bacillales</taxon>
        <taxon>Staphylococcaceae</taxon>
        <taxon>Aliicoccus</taxon>
    </lineage>
</organism>
<dbReference type="Gene3D" id="1.10.510.10">
    <property type="entry name" value="Transferase(Phosphotransferase) domain 1"/>
    <property type="match status" value="1"/>
</dbReference>
<dbReference type="PROSITE" id="PS50011">
    <property type="entry name" value="PROTEIN_KINASE_DOM"/>
    <property type="match status" value="1"/>
</dbReference>
<dbReference type="RefSeq" id="WP_091475987.1">
    <property type="nucleotide sequence ID" value="NZ_FOIT01000006.1"/>
</dbReference>
<dbReference type="InterPro" id="IPR011009">
    <property type="entry name" value="Kinase-like_dom_sf"/>
</dbReference>
<dbReference type="GO" id="GO:0031179">
    <property type="term" value="P:peptide modification"/>
    <property type="evidence" value="ECO:0007669"/>
    <property type="project" value="InterPro"/>
</dbReference>
<keyword evidence="2" id="KW-0723">Serine/threonine-protein kinase</keyword>
<dbReference type="Pfam" id="PF25816">
    <property type="entry name" value="RamC_N"/>
    <property type="match status" value="1"/>
</dbReference>
<dbReference type="AlphaFoldDB" id="A0A662Z4V5"/>
<dbReference type="Proteomes" id="UP000243605">
    <property type="component" value="Unassembled WGS sequence"/>
</dbReference>
<dbReference type="SMART" id="SM00220">
    <property type="entry name" value="S_TKc"/>
    <property type="match status" value="1"/>
</dbReference>
<dbReference type="Pfam" id="PF05147">
    <property type="entry name" value="LANC_like"/>
    <property type="match status" value="2"/>
</dbReference>
<reference evidence="2" key="1">
    <citation type="submission" date="2016-10" db="EMBL/GenBank/DDBJ databases">
        <authorList>
            <person name="Varghese N."/>
            <person name="Submissions S."/>
        </authorList>
    </citation>
    <scope>NUCLEOTIDE SEQUENCE [LARGE SCALE GENOMIC DNA]</scope>
    <source>
        <strain evidence="2">IBRC-M10081</strain>
    </source>
</reference>
<keyword evidence="3" id="KW-1185">Reference proteome</keyword>
<dbReference type="InterPro" id="IPR007822">
    <property type="entry name" value="LANC-like"/>
</dbReference>
<dbReference type="SUPFAM" id="SSF56112">
    <property type="entry name" value="Protein kinase-like (PK-like)"/>
    <property type="match status" value="1"/>
</dbReference>
<dbReference type="Gene3D" id="1.50.10.20">
    <property type="match status" value="2"/>
</dbReference>
<evidence type="ECO:0000313" key="2">
    <source>
        <dbReference type="EMBL" id="SEW14045.1"/>
    </source>
</evidence>
<keyword evidence="2" id="KW-0418">Kinase</keyword>
<sequence length="885" mass="102359">MKEFEYNFKKTKNISMNEEPLDNNLIFSDFQNISDNFPFRYVRIGNNYKDLPMFGWKIHLSPTLNYYDHVLEIVNNLSKEEGFDYKYVPNFNSYTFLSNKNTTSSQFGKYITIYPYNENQCDTLMSILYQLLNNIEGVQVPSDRPYKDSSFIHYRYGAISPYTYIDSFNSKDYYILDGYGNLVKDKRKSYFTLPLGIDDPFQSDKTLITNRLDELVIKNSKNDTSYTLEEIIRHSPTGNVYIGRDDNDRAIIIKEARKGAIPSLTLPKTRAKIARTNEFKFFKDNSETFKNIKLPQAYDIFEIEDSLFTVYEYLDGESLSSFLKTNPLKNPASSIEEKTQYKKSVLNIIESIGKFLIELHSKGLVFNDISDDNFMIVNNTLYVTDGEGVALTDDVEWSTFGTERFMYRKPKDLDGIQKDYYAFNQLIFYMIFNRTEGFYYDVEFYEKLYLAEKFSLPQLFINILKENFIFHEEVLSNNQSSLKYFLNNISRQNFSKVYENLKINQDNNLDKIDYIKTRMSEYYTNLLKCKDLEKLKISDYNDNVSLVYGLPGVYLVLKKLNLVPNLEDLVSPDEIIRLIRTSSNHSNNLGIVFGRMGHALFVQESGFSLGDNRELLDVVLKLQEINNPNYDFASGISGIYVGVQLMKLNTTSNHIFRFLERTLKSINWKISEFEGLSYGNIGVALSSSFMSNPDYDNIVTNVKADLNTVDSDYKFSGLSYSYLKWPKIRSPYLFSGSAGLLLSLVHIYHKFPEKYDSKMIQSILDSLDSESSYSTGIAFGMSGVCISLLALTTLPQNSENLKIHLKQMLNQKIHFIVSQFIENDKITGFLGDKLEGPKDDFGNGTLGVLYTLELYRLFIEDRLIWDPKNFIGLPIFDLGCDAFDQ</sequence>
<dbReference type="GO" id="GO:0004674">
    <property type="term" value="F:protein serine/threonine kinase activity"/>
    <property type="evidence" value="ECO:0007669"/>
    <property type="project" value="UniProtKB-KW"/>
</dbReference>
<dbReference type="OrthoDB" id="1492512at2"/>